<dbReference type="SUPFAM" id="SSF56349">
    <property type="entry name" value="DNA breaking-rejoining enzymes"/>
    <property type="match status" value="1"/>
</dbReference>
<feature type="domain" description="Tyr recombinase" evidence="5">
    <location>
        <begin position="105"/>
        <end position="305"/>
    </location>
</feature>
<keyword evidence="2" id="KW-0229">DNA integration</keyword>
<dbReference type="PANTHER" id="PTHR30349:SF41">
    <property type="entry name" value="INTEGRASE_RECOMBINASE PROTEIN MJ0367-RELATED"/>
    <property type="match status" value="1"/>
</dbReference>
<dbReference type="eggNOG" id="COG0582">
    <property type="taxonomic scope" value="Bacteria"/>
</dbReference>
<keyword evidence="3" id="KW-0238">DNA-binding</keyword>
<dbReference type="PATRIC" id="fig|1219045.3.peg.2910"/>
<evidence type="ECO:0000313" key="6">
    <source>
        <dbReference type="EMBL" id="KFG89325.1"/>
    </source>
</evidence>
<gene>
    <name evidence="6" type="ORF">BV98_002867</name>
</gene>
<dbReference type="Pfam" id="PF00589">
    <property type="entry name" value="Phage_integrase"/>
    <property type="match status" value="1"/>
</dbReference>
<dbReference type="PANTHER" id="PTHR30349">
    <property type="entry name" value="PHAGE INTEGRASE-RELATED"/>
    <property type="match status" value="1"/>
</dbReference>
<dbReference type="RefSeq" id="WP_007015333.1">
    <property type="nucleotide sequence ID" value="NZ_BCZD01000065.1"/>
</dbReference>
<dbReference type="InterPro" id="IPR050090">
    <property type="entry name" value="Tyrosine_recombinase_XerCD"/>
</dbReference>
<dbReference type="InterPro" id="IPR011010">
    <property type="entry name" value="DNA_brk_join_enz"/>
</dbReference>
<proteinExistence type="inferred from homology"/>
<comment type="caution">
    <text evidence="6">The sequence shown here is derived from an EMBL/GenBank/DDBJ whole genome shotgun (WGS) entry which is preliminary data.</text>
</comment>
<dbReference type="Gene3D" id="1.10.443.10">
    <property type="entry name" value="Intergrase catalytic core"/>
    <property type="match status" value="1"/>
</dbReference>
<dbReference type="PROSITE" id="PS51898">
    <property type="entry name" value="TYR_RECOMBINASE"/>
    <property type="match status" value="1"/>
</dbReference>
<dbReference type="AlphaFoldDB" id="A0A086P7F7"/>
<evidence type="ECO:0000313" key="7">
    <source>
        <dbReference type="Proteomes" id="UP000024284"/>
    </source>
</evidence>
<dbReference type="STRING" id="76947.GCA_002080435_00588"/>
<comment type="similarity">
    <text evidence="1">Belongs to the 'phage' integrase family.</text>
</comment>
<dbReference type="GO" id="GO:0003677">
    <property type="term" value="F:DNA binding"/>
    <property type="evidence" value="ECO:0007669"/>
    <property type="project" value="UniProtKB-KW"/>
</dbReference>
<keyword evidence="7" id="KW-1185">Reference proteome</keyword>
<organism evidence="6 7">
    <name type="scientific">Sphingobium herbicidovorans (strain ATCC 700291 / DSM 11019 / CCUG 56400 / KCTC 2939 / LMG 18315 / NBRC 16415 / MH)</name>
    <name type="common">Sphingomonas herbicidovorans</name>
    <dbReference type="NCBI Taxonomy" id="1219045"/>
    <lineage>
        <taxon>Bacteria</taxon>
        <taxon>Pseudomonadati</taxon>
        <taxon>Pseudomonadota</taxon>
        <taxon>Alphaproteobacteria</taxon>
        <taxon>Sphingomonadales</taxon>
        <taxon>Sphingomonadaceae</taxon>
        <taxon>Sphingobium</taxon>
    </lineage>
</organism>
<dbReference type="GO" id="GO:0006310">
    <property type="term" value="P:DNA recombination"/>
    <property type="evidence" value="ECO:0007669"/>
    <property type="project" value="UniProtKB-KW"/>
</dbReference>
<evidence type="ECO:0000256" key="4">
    <source>
        <dbReference type="ARBA" id="ARBA00023172"/>
    </source>
</evidence>
<protein>
    <submittedName>
        <fullName evidence="6">Integrase</fullName>
    </submittedName>
</protein>
<evidence type="ECO:0000259" key="5">
    <source>
        <dbReference type="PROSITE" id="PS51898"/>
    </source>
</evidence>
<sequence length="318" mass="35508">MMSITMTAQVEAYLAERTSLGFRGDGPNASQLRSFGSFFDSSGHQGSLTSDLAIEWAKGHARGSEPRAWARRLDILRPFAAYLLREDPATEFPQAQIFGRSQRRATPHIYTEDEISALLAAARRLDPEGGLRPAAFEAFYGLIAATGLRVSEAIKLRCADVDLGSRCLTVRMTKFSKSRHVPLHATVAVALADYLGMRDRFLPRVAEDPFFVSTPSRSLKKRAVHWTFQKLRDEAAIVARGAYRNVRIHDLRHTFICRRIQRWQAEGVDIDNAIAALSTYVGHAKVSDTYWYLTGIPDLMATAGNRFESFAFGEAVHD</sequence>
<evidence type="ECO:0000256" key="3">
    <source>
        <dbReference type="ARBA" id="ARBA00023125"/>
    </source>
</evidence>
<evidence type="ECO:0000256" key="1">
    <source>
        <dbReference type="ARBA" id="ARBA00008857"/>
    </source>
</evidence>
<dbReference type="GO" id="GO:0015074">
    <property type="term" value="P:DNA integration"/>
    <property type="evidence" value="ECO:0007669"/>
    <property type="project" value="UniProtKB-KW"/>
</dbReference>
<evidence type="ECO:0000256" key="2">
    <source>
        <dbReference type="ARBA" id="ARBA00022908"/>
    </source>
</evidence>
<dbReference type="Proteomes" id="UP000024284">
    <property type="component" value="Unassembled WGS sequence"/>
</dbReference>
<reference evidence="6" key="1">
    <citation type="submission" date="2014-08" db="EMBL/GenBank/DDBJ databases">
        <title>Draft genome sequences of Sphingobium herbicidovorans.</title>
        <authorList>
            <person name="Gan H.M."/>
            <person name="Gan H.Y."/>
            <person name="Savka M.A."/>
        </authorList>
    </citation>
    <scope>NUCLEOTIDE SEQUENCE [LARGE SCALE GENOMIC DNA]</scope>
    <source>
        <strain evidence="6">NBRC 16415</strain>
    </source>
</reference>
<accession>A0A086P7F7</accession>
<dbReference type="InterPro" id="IPR013762">
    <property type="entry name" value="Integrase-like_cat_sf"/>
</dbReference>
<name>A0A086P7F7_SPHHM</name>
<dbReference type="EMBL" id="JFZA02000032">
    <property type="protein sequence ID" value="KFG89325.1"/>
    <property type="molecule type" value="Genomic_DNA"/>
</dbReference>
<keyword evidence="4" id="KW-0233">DNA recombination</keyword>
<dbReference type="InterPro" id="IPR002104">
    <property type="entry name" value="Integrase_catalytic"/>
</dbReference>